<dbReference type="Gramene" id="BGIOSGA037391-TA">
    <property type="protein sequence ID" value="BGIOSGA037391-PA"/>
    <property type="gene ID" value="BGIOSGA037391"/>
</dbReference>
<evidence type="ECO:0000313" key="2">
    <source>
        <dbReference type="EMBL" id="EAY83107.1"/>
    </source>
</evidence>
<keyword evidence="3" id="KW-1185">Reference proteome</keyword>
<evidence type="ECO:0000256" key="1">
    <source>
        <dbReference type="SAM" id="MobiDB-lite"/>
    </source>
</evidence>
<dbReference type="Proteomes" id="UP000007015">
    <property type="component" value="Chromosome 12"/>
</dbReference>
<gene>
    <name evidence="2" type="ORF">OsI_38324</name>
</gene>
<feature type="compositionally biased region" description="Basic and acidic residues" evidence="1">
    <location>
        <begin position="82"/>
        <end position="95"/>
    </location>
</feature>
<dbReference type="HOGENOM" id="CLU_2376580_0_0_1"/>
<evidence type="ECO:0000313" key="3">
    <source>
        <dbReference type="Proteomes" id="UP000007015"/>
    </source>
</evidence>
<dbReference type="STRING" id="39946.A2ZKH3"/>
<protein>
    <submittedName>
        <fullName evidence="2">Uncharacterized protein</fullName>
    </submittedName>
</protein>
<reference evidence="2 3" key="1">
    <citation type="journal article" date="2005" name="PLoS Biol.">
        <title>The genomes of Oryza sativa: a history of duplications.</title>
        <authorList>
            <person name="Yu J."/>
            <person name="Wang J."/>
            <person name="Lin W."/>
            <person name="Li S."/>
            <person name="Li H."/>
            <person name="Zhou J."/>
            <person name="Ni P."/>
            <person name="Dong W."/>
            <person name="Hu S."/>
            <person name="Zeng C."/>
            <person name="Zhang J."/>
            <person name="Zhang Y."/>
            <person name="Li R."/>
            <person name="Xu Z."/>
            <person name="Li S."/>
            <person name="Li X."/>
            <person name="Zheng H."/>
            <person name="Cong L."/>
            <person name="Lin L."/>
            <person name="Yin J."/>
            <person name="Geng J."/>
            <person name="Li G."/>
            <person name="Shi J."/>
            <person name="Liu J."/>
            <person name="Lv H."/>
            <person name="Li J."/>
            <person name="Wang J."/>
            <person name="Deng Y."/>
            <person name="Ran L."/>
            <person name="Shi X."/>
            <person name="Wang X."/>
            <person name="Wu Q."/>
            <person name="Li C."/>
            <person name="Ren X."/>
            <person name="Wang J."/>
            <person name="Wang X."/>
            <person name="Li D."/>
            <person name="Liu D."/>
            <person name="Zhang X."/>
            <person name="Ji Z."/>
            <person name="Zhao W."/>
            <person name="Sun Y."/>
            <person name="Zhang Z."/>
            <person name="Bao J."/>
            <person name="Han Y."/>
            <person name="Dong L."/>
            <person name="Ji J."/>
            <person name="Chen P."/>
            <person name="Wu S."/>
            <person name="Liu J."/>
            <person name="Xiao Y."/>
            <person name="Bu D."/>
            <person name="Tan J."/>
            <person name="Yang L."/>
            <person name="Ye C."/>
            <person name="Zhang J."/>
            <person name="Xu J."/>
            <person name="Zhou Y."/>
            <person name="Yu Y."/>
            <person name="Zhang B."/>
            <person name="Zhuang S."/>
            <person name="Wei H."/>
            <person name="Liu B."/>
            <person name="Lei M."/>
            <person name="Yu H."/>
            <person name="Li Y."/>
            <person name="Xu H."/>
            <person name="Wei S."/>
            <person name="He X."/>
            <person name="Fang L."/>
            <person name="Zhang Z."/>
            <person name="Zhang Y."/>
            <person name="Huang X."/>
            <person name="Su Z."/>
            <person name="Tong W."/>
            <person name="Li J."/>
            <person name="Tong Z."/>
            <person name="Li S."/>
            <person name="Ye J."/>
            <person name="Wang L."/>
            <person name="Fang L."/>
            <person name="Lei T."/>
            <person name="Chen C."/>
            <person name="Chen H."/>
            <person name="Xu Z."/>
            <person name="Li H."/>
            <person name="Huang H."/>
            <person name="Zhang F."/>
            <person name="Xu H."/>
            <person name="Li N."/>
            <person name="Zhao C."/>
            <person name="Li S."/>
            <person name="Dong L."/>
            <person name="Huang Y."/>
            <person name="Li L."/>
            <person name="Xi Y."/>
            <person name="Qi Q."/>
            <person name="Li W."/>
            <person name="Zhang B."/>
            <person name="Hu W."/>
            <person name="Zhang Y."/>
            <person name="Tian X."/>
            <person name="Jiao Y."/>
            <person name="Liang X."/>
            <person name="Jin J."/>
            <person name="Gao L."/>
            <person name="Zheng W."/>
            <person name="Hao B."/>
            <person name="Liu S."/>
            <person name="Wang W."/>
            <person name="Yuan L."/>
            <person name="Cao M."/>
            <person name="McDermott J."/>
            <person name="Samudrala R."/>
            <person name="Wang J."/>
            <person name="Wong G.K."/>
            <person name="Yang H."/>
        </authorList>
    </citation>
    <scope>NUCLEOTIDE SEQUENCE [LARGE SCALE GENOMIC DNA]</scope>
    <source>
        <strain evidence="3">cv. 93-11</strain>
    </source>
</reference>
<organism evidence="2 3">
    <name type="scientific">Oryza sativa subsp. indica</name>
    <name type="common">Rice</name>
    <dbReference type="NCBI Taxonomy" id="39946"/>
    <lineage>
        <taxon>Eukaryota</taxon>
        <taxon>Viridiplantae</taxon>
        <taxon>Streptophyta</taxon>
        <taxon>Embryophyta</taxon>
        <taxon>Tracheophyta</taxon>
        <taxon>Spermatophyta</taxon>
        <taxon>Magnoliopsida</taxon>
        <taxon>Liliopsida</taxon>
        <taxon>Poales</taxon>
        <taxon>Poaceae</taxon>
        <taxon>BOP clade</taxon>
        <taxon>Oryzoideae</taxon>
        <taxon>Oryzeae</taxon>
        <taxon>Oryzinae</taxon>
        <taxon>Oryza</taxon>
        <taxon>Oryza sativa</taxon>
    </lineage>
</organism>
<accession>A2ZKH3</accession>
<feature type="region of interest" description="Disordered" evidence="1">
    <location>
        <begin position="70"/>
        <end position="95"/>
    </location>
</feature>
<proteinExistence type="predicted"/>
<dbReference type="AlphaFoldDB" id="A2ZKH3"/>
<feature type="compositionally biased region" description="Polar residues" evidence="1">
    <location>
        <begin position="72"/>
        <end position="81"/>
    </location>
</feature>
<sequence length="95" mass="10726">MTLLISIVQPPSLLAIQFQPLQNNRFKRNNPAISARARTVRARAAELPAVLGHWVPKHVDRVHASDWIHMETSGNDAQQQNPREEADKDALQKSQ</sequence>
<name>A2ZKH3_ORYSI</name>
<dbReference type="EMBL" id="CM000137">
    <property type="protein sequence ID" value="EAY83107.1"/>
    <property type="molecule type" value="Genomic_DNA"/>
</dbReference>